<keyword evidence="2" id="KW-0812">Transmembrane</keyword>
<keyword evidence="2" id="KW-1133">Transmembrane helix</keyword>
<keyword evidence="4" id="KW-1185">Reference proteome</keyword>
<dbReference type="EMBL" id="CP116221">
    <property type="protein sequence ID" value="WCO03043.1"/>
    <property type="molecule type" value="Genomic_DNA"/>
</dbReference>
<sequence>MEKDQIDTLFGRLEKEFDINSPNSGHQNRFLDKLKQQHTIADNHSHKTSYWKPFLAVAASIVLCFSIFTFMQQTEPDIKDLASVSPELSKTQDFFTLAIENELATLETERSPITEELINDALKQLRVLEGNYEKLKKDLTESGDDKRVVYAMISNFQNRIDVLEQVLKTIEEVKLFKDNESKQNTL</sequence>
<evidence type="ECO:0000313" key="4">
    <source>
        <dbReference type="Proteomes" id="UP001202717"/>
    </source>
</evidence>
<gene>
    <name evidence="3" type="ORF">MUN68_006015</name>
</gene>
<dbReference type="RefSeq" id="WP_249995760.1">
    <property type="nucleotide sequence ID" value="NZ_CP116221.1"/>
</dbReference>
<protein>
    <recommendedName>
        <fullName evidence="5">DUF4179 domain-containing protein</fullName>
    </recommendedName>
</protein>
<evidence type="ECO:0000256" key="1">
    <source>
        <dbReference type="SAM" id="Coils"/>
    </source>
</evidence>
<keyword evidence="2" id="KW-0472">Membrane</keyword>
<evidence type="ECO:0000256" key="2">
    <source>
        <dbReference type="SAM" id="Phobius"/>
    </source>
</evidence>
<feature type="coiled-coil region" evidence="1">
    <location>
        <begin position="118"/>
        <end position="173"/>
    </location>
</feature>
<reference evidence="3 4" key="1">
    <citation type="submission" date="2023-01" db="EMBL/GenBank/DDBJ databases">
        <title>Psychroserpens ponticola sp. nov., isolated from seawater.</title>
        <authorList>
            <person name="Kristyanto S."/>
            <person name="Jung J."/>
            <person name="Kim J.M."/>
            <person name="Jeon C.O."/>
        </authorList>
    </citation>
    <scope>NUCLEOTIDE SEQUENCE [LARGE SCALE GENOMIC DNA]</scope>
    <source>
        <strain evidence="3 4">MSW6</strain>
    </source>
</reference>
<proteinExistence type="predicted"/>
<organism evidence="3 4">
    <name type="scientific">Psychroserpens ponticola</name>
    <dbReference type="NCBI Taxonomy" id="2932268"/>
    <lineage>
        <taxon>Bacteria</taxon>
        <taxon>Pseudomonadati</taxon>
        <taxon>Bacteroidota</taxon>
        <taxon>Flavobacteriia</taxon>
        <taxon>Flavobacteriales</taxon>
        <taxon>Flavobacteriaceae</taxon>
        <taxon>Psychroserpens</taxon>
    </lineage>
</organism>
<feature type="transmembrane region" description="Helical" evidence="2">
    <location>
        <begin position="50"/>
        <end position="71"/>
    </location>
</feature>
<keyword evidence="1" id="KW-0175">Coiled coil</keyword>
<name>A0ABY7S1N3_9FLAO</name>
<dbReference type="Proteomes" id="UP001202717">
    <property type="component" value="Chromosome"/>
</dbReference>
<accession>A0ABY7S1N3</accession>
<evidence type="ECO:0000313" key="3">
    <source>
        <dbReference type="EMBL" id="WCO03043.1"/>
    </source>
</evidence>
<evidence type="ECO:0008006" key="5">
    <source>
        <dbReference type="Google" id="ProtNLM"/>
    </source>
</evidence>